<organism evidence="2">
    <name type="scientific">bioreactor metagenome</name>
    <dbReference type="NCBI Taxonomy" id="1076179"/>
    <lineage>
        <taxon>unclassified sequences</taxon>
        <taxon>metagenomes</taxon>
        <taxon>ecological metagenomes</taxon>
    </lineage>
</organism>
<name>A0A645A120_9ZZZZ</name>
<protein>
    <submittedName>
        <fullName evidence="2">Uncharacterized protein</fullName>
    </submittedName>
</protein>
<reference evidence="2" key="1">
    <citation type="submission" date="2019-08" db="EMBL/GenBank/DDBJ databases">
        <authorList>
            <person name="Kucharzyk K."/>
            <person name="Murdoch R.W."/>
            <person name="Higgins S."/>
            <person name="Loffler F."/>
        </authorList>
    </citation>
    <scope>NUCLEOTIDE SEQUENCE</scope>
</reference>
<comment type="caution">
    <text evidence="2">The sequence shown here is derived from an EMBL/GenBank/DDBJ whole genome shotgun (WGS) entry which is preliminary data.</text>
</comment>
<sequence>MDRHPAPGGGVPPPPAGHRRRGEMRLPPRSLRPSGPRAPGERHPPAHCRARAGFGGLRLGDPARHGRGAAGPRHLPVLPGGGRRQGRHRAGVSVTLPVRADPPREVPRDVLAMVGDDGQLPGAGGRRRRHHAPTRAPGRGGSLPGRLLPPQHRSASPLRRRRPPRGVTRRRHPALLLGPQRGEHGPEDALVGSRRHVLPAETAP</sequence>
<feature type="region of interest" description="Disordered" evidence="1">
    <location>
        <begin position="1"/>
        <end position="204"/>
    </location>
</feature>
<proteinExistence type="predicted"/>
<accession>A0A645A120</accession>
<dbReference type="AlphaFoldDB" id="A0A645A120"/>
<evidence type="ECO:0000256" key="1">
    <source>
        <dbReference type="SAM" id="MobiDB-lite"/>
    </source>
</evidence>
<gene>
    <name evidence="2" type="ORF">SDC9_93438</name>
</gene>
<feature type="compositionally biased region" description="Low complexity" evidence="1">
    <location>
        <begin position="25"/>
        <end position="38"/>
    </location>
</feature>
<feature type="compositionally biased region" description="Basic residues" evidence="1">
    <location>
        <begin position="158"/>
        <end position="173"/>
    </location>
</feature>
<evidence type="ECO:0000313" key="2">
    <source>
        <dbReference type="EMBL" id="MPM46732.1"/>
    </source>
</evidence>
<dbReference type="EMBL" id="VSSQ01011393">
    <property type="protein sequence ID" value="MPM46732.1"/>
    <property type="molecule type" value="Genomic_DNA"/>
</dbReference>